<dbReference type="Gene3D" id="3.20.160.10">
    <property type="entry name" value="vpa0580 domain like"/>
    <property type="match status" value="1"/>
</dbReference>
<dbReference type="RefSeq" id="WP_104811096.1">
    <property type="nucleotide sequence ID" value="NZ_MQUA01000014.1"/>
</dbReference>
<sequence>MILQQFKIKLKATPIGINFSETMQVIADNYNFTPTTFTNGKFIFSILINPINKIINIALS</sequence>
<evidence type="ECO:0000313" key="1">
    <source>
        <dbReference type="EMBL" id="PQB03159.1"/>
    </source>
</evidence>
<dbReference type="EMBL" id="MQUA01000014">
    <property type="protein sequence ID" value="PQB03159.1"/>
    <property type="molecule type" value="Genomic_DNA"/>
</dbReference>
<dbReference type="OrthoDB" id="9790826at2"/>
<proteinExistence type="predicted"/>
<dbReference type="AlphaFoldDB" id="A0A2S7KKK9"/>
<accession>A0A2S7KKK9</accession>
<reference evidence="1 2" key="1">
    <citation type="submission" date="2016-11" db="EMBL/GenBank/DDBJ databases">
        <title>Trade-off between light-utilization and light-protection in marine flavobacteria.</title>
        <authorList>
            <person name="Kumagai Y."/>
        </authorList>
    </citation>
    <scope>NUCLEOTIDE SEQUENCE [LARGE SCALE GENOMIC DNA]</scope>
    <source>
        <strain evidence="1 2">ATCC 700397</strain>
    </source>
</reference>
<name>A0A2S7KKK9_9FLAO</name>
<protein>
    <submittedName>
        <fullName evidence="1">Uncharacterized protein</fullName>
    </submittedName>
</protein>
<comment type="caution">
    <text evidence="1">The sequence shown here is derived from an EMBL/GenBank/DDBJ whole genome shotgun (WGS) entry which is preliminary data.</text>
</comment>
<evidence type="ECO:0000313" key="2">
    <source>
        <dbReference type="Proteomes" id="UP000239522"/>
    </source>
</evidence>
<dbReference type="InterPro" id="IPR038604">
    <property type="entry name" value="HopJ_sf"/>
</dbReference>
<dbReference type="Proteomes" id="UP000239522">
    <property type="component" value="Unassembled WGS sequence"/>
</dbReference>
<keyword evidence="2" id="KW-1185">Reference proteome</keyword>
<organism evidence="1 2">
    <name type="scientific">Polaribacter filamentus</name>
    <dbReference type="NCBI Taxonomy" id="53483"/>
    <lineage>
        <taxon>Bacteria</taxon>
        <taxon>Pseudomonadati</taxon>
        <taxon>Bacteroidota</taxon>
        <taxon>Flavobacteriia</taxon>
        <taxon>Flavobacteriales</taxon>
        <taxon>Flavobacteriaceae</taxon>
    </lineage>
</organism>
<dbReference type="Pfam" id="PF08888">
    <property type="entry name" value="HopJ"/>
    <property type="match status" value="1"/>
</dbReference>
<dbReference type="InterPro" id="IPR014984">
    <property type="entry name" value="HopJ"/>
</dbReference>
<gene>
    <name evidence="1" type="ORF">BST83_17735</name>
</gene>